<dbReference type="EC" id="1.14.19.3" evidence="3"/>
<reference evidence="3" key="1">
    <citation type="submission" date="2016-10" db="EMBL/GenBank/DDBJ databases">
        <authorList>
            <person name="de Groot N.N."/>
        </authorList>
    </citation>
    <scope>NUCLEOTIDE SEQUENCE</scope>
</reference>
<gene>
    <name evidence="3" type="ORF">MNB_SV-9-189</name>
</gene>
<accession>A0A1W1BR46</accession>
<dbReference type="CDD" id="cd03506">
    <property type="entry name" value="Delta6-FADS-like"/>
    <property type="match status" value="1"/>
</dbReference>
<keyword evidence="1" id="KW-0472">Membrane</keyword>
<feature type="transmembrane region" description="Helical" evidence="1">
    <location>
        <begin position="180"/>
        <end position="198"/>
    </location>
</feature>
<sequence>MSTAVYPDNFDEFKAKVKETGLLDRVPIRGSIEMIAVFISLIIAYSTATMWNPFLLGLFMTLIFTRSVFVSHDILHTQYFKNKSLSMKLSYPFSAIILSNSSSWWDFKHNINHHTYCNTINKDEDIMALDGAFTPNNKGNSPFLKKYKHIIFWGAMFFMYPAFIVQSYNFVLKRKKYGEFALMLLHWPIIWGTMFYILPFTDALIVYLTLNFTLSPWLAFGFITNHLGCEVFDEKEGKELSWMELQMRTSRSLKGGKIVHWFYGGLNTQIEHHLFPKAPRFNLLKVQDMTRKFAEENNMKYFETTPIQAYIQINNAIKSY</sequence>
<dbReference type="PANTHER" id="PTHR19353:SF19">
    <property type="entry name" value="DELTA(5) FATTY ACID DESATURASE C-RELATED"/>
    <property type="match status" value="1"/>
</dbReference>
<dbReference type="GO" id="GO:0016213">
    <property type="term" value="F:acyl-CoA 6-desaturase activity"/>
    <property type="evidence" value="ECO:0007669"/>
    <property type="project" value="UniProtKB-EC"/>
</dbReference>
<evidence type="ECO:0000259" key="2">
    <source>
        <dbReference type="Pfam" id="PF00487"/>
    </source>
</evidence>
<keyword evidence="1" id="KW-1133">Transmembrane helix</keyword>
<evidence type="ECO:0000313" key="3">
    <source>
        <dbReference type="EMBL" id="SFV55996.1"/>
    </source>
</evidence>
<protein>
    <submittedName>
        <fullName evidence="3">Fatty acid desaturase</fullName>
        <ecNumber evidence="3">1.14.19.3</ecNumber>
    </submittedName>
</protein>
<dbReference type="InterPro" id="IPR012171">
    <property type="entry name" value="Fatty_acid_desaturase"/>
</dbReference>
<organism evidence="3">
    <name type="scientific">hydrothermal vent metagenome</name>
    <dbReference type="NCBI Taxonomy" id="652676"/>
    <lineage>
        <taxon>unclassified sequences</taxon>
        <taxon>metagenomes</taxon>
        <taxon>ecological metagenomes</taxon>
    </lineage>
</organism>
<feature type="transmembrane region" description="Helical" evidence="1">
    <location>
        <begin position="150"/>
        <end position="168"/>
    </location>
</feature>
<keyword evidence="1" id="KW-0812">Transmembrane</keyword>
<dbReference type="Pfam" id="PF00487">
    <property type="entry name" value="FA_desaturase"/>
    <property type="match status" value="1"/>
</dbReference>
<name>A0A1W1BR46_9ZZZZ</name>
<proteinExistence type="predicted"/>
<evidence type="ECO:0000256" key="1">
    <source>
        <dbReference type="SAM" id="Phobius"/>
    </source>
</evidence>
<keyword evidence="3" id="KW-0560">Oxidoreductase</keyword>
<dbReference type="AlphaFoldDB" id="A0A1W1BR46"/>
<dbReference type="InterPro" id="IPR005804">
    <property type="entry name" value="FA_desaturase_dom"/>
</dbReference>
<feature type="domain" description="Fatty acid desaturase" evidence="2">
    <location>
        <begin position="51"/>
        <end position="304"/>
    </location>
</feature>
<dbReference type="EMBL" id="FPHG01000029">
    <property type="protein sequence ID" value="SFV55996.1"/>
    <property type="molecule type" value="Genomic_DNA"/>
</dbReference>
<dbReference type="GO" id="GO:0016020">
    <property type="term" value="C:membrane"/>
    <property type="evidence" value="ECO:0007669"/>
    <property type="project" value="TreeGrafter"/>
</dbReference>
<dbReference type="GO" id="GO:0008610">
    <property type="term" value="P:lipid biosynthetic process"/>
    <property type="evidence" value="ECO:0007669"/>
    <property type="project" value="UniProtKB-ARBA"/>
</dbReference>
<dbReference type="PANTHER" id="PTHR19353">
    <property type="entry name" value="FATTY ACID DESATURASE 2"/>
    <property type="match status" value="1"/>
</dbReference>